<proteinExistence type="predicted"/>
<dbReference type="RefSeq" id="WP_369609755.1">
    <property type="nucleotide sequence ID" value="NZ_AP031322.1"/>
</dbReference>
<name>A0AAT9GTU4_9CREN</name>
<sequence>MKKTLVRLDDEIYEELVNLSIKKYGNTKHISDVLNEILRKTMRKEKRRRVKMSVSVTLENGEKLSPEEIERLANEVFSNS</sequence>
<dbReference type="KEGG" id="sjv:SJAV_21690"/>
<organism evidence="1">
    <name type="scientific">Sulfurisphaera javensis</name>
    <dbReference type="NCBI Taxonomy" id="2049879"/>
    <lineage>
        <taxon>Archaea</taxon>
        <taxon>Thermoproteota</taxon>
        <taxon>Thermoprotei</taxon>
        <taxon>Sulfolobales</taxon>
        <taxon>Sulfolobaceae</taxon>
        <taxon>Sulfurisphaera</taxon>
    </lineage>
</organism>
<accession>A0AAT9GTU4</accession>
<protein>
    <submittedName>
        <fullName evidence="1">Uncharacterized protein</fullName>
    </submittedName>
</protein>
<reference evidence="1" key="1">
    <citation type="submission" date="2024-03" db="EMBL/GenBank/DDBJ databases">
        <title>Complete genome sequence of Sulfurisphaera javensis strain KD-1.</title>
        <authorList>
            <person name="Sakai H."/>
            <person name="Nur N."/>
            <person name="Suwanto A."/>
            <person name="Kurosawa N."/>
        </authorList>
    </citation>
    <scope>NUCLEOTIDE SEQUENCE</scope>
    <source>
        <strain evidence="1">KD-1</strain>
    </source>
</reference>
<gene>
    <name evidence="1" type="ORF">SJAV_21690</name>
</gene>
<dbReference type="AlphaFoldDB" id="A0AAT9GTU4"/>
<evidence type="ECO:0000313" key="1">
    <source>
        <dbReference type="EMBL" id="BFH74225.1"/>
    </source>
</evidence>
<dbReference type="EMBL" id="AP031322">
    <property type="protein sequence ID" value="BFH74225.1"/>
    <property type="molecule type" value="Genomic_DNA"/>
</dbReference>
<dbReference type="GeneID" id="92355121"/>